<keyword evidence="1" id="KW-0472">Membrane</keyword>
<sequence>MDNKRTSNLIAILEEIENDNNKQVNTKLEIDKSKRIVQRLASFSTDCDTCKRSFTELEEHILQLRNKKLTLKETNNYKQKLKSISTHLQKQHKLLPQGHYLGIYMSLGVSIGVVFGLTIFDNIALGIPIGIGMGVAIGTGLDADAKKKGQTL</sequence>
<evidence type="ECO:0000256" key="1">
    <source>
        <dbReference type="SAM" id="Phobius"/>
    </source>
</evidence>
<keyword evidence="4" id="KW-1185">Reference proteome</keyword>
<dbReference type="InterPro" id="IPR058598">
    <property type="entry name" value="Gly_zipper-like_dom"/>
</dbReference>
<accession>A0A916RXF7</accession>
<keyword evidence="1" id="KW-1133">Transmembrane helix</keyword>
<proteinExistence type="predicted"/>
<name>A0A916RXF7_9BACI</name>
<dbReference type="RefSeq" id="WP_229740698.1">
    <property type="nucleotide sequence ID" value="NZ_BMEY01000008.1"/>
</dbReference>
<organism evidence="3 4">
    <name type="scientific">Ornithinibacillus halotolerans</name>
    <dbReference type="NCBI Taxonomy" id="1274357"/>
    <lineage>
        <taxon>Bacteria</taxon>
        <taxon>Bacillati</taxon>
        <taxon>Bacillota</taxon>
        <taxon>Bacilli</taxon>
        <taxon>Bacillales</taxon>
        <taxon>Bacillaceae</taxon>
        <taxon>Ornithinibacillus</taxon>
    </lineage>
</organism>
<feature type="domain" description="Glycine zipper-like" evidence="2">
    <location>
        <begin position="99"/>
        <end position="141"/>
    </location>
</feature>
<dbReference type="Proteomes" id="UP000613512">
    <property type="component" value="Unassembled WGS sequence"/>
</dbReference>
<dbReference type="EMBL" id="BMEY01000008">
    <property type="protein sequence ID" value="GGA74990.1"/>
    <property type="molecule type" value="Genomic_DNA"/>
</dbReference>
<reference evidence="3" key="1">
    <citation type="journal article" date="2014" name="Int. J. Syst. Evol. Microbiol.">
        <title>Complete genome sequence of Corynebacterium casei LMG S-19264T (=DSM 44701T), isolated from a smear-ripened cheese.</title>
        <authorList>
            <consortium name="US DOE Joint Genome Institute (JGI-PGF)"/>
            <person name="Walter F."/>
            <person name="Albersmeier A."/>
            <person name="Kalinowski J."/>
            <person name="Ruckert C."/>
        </authorList>
    </citation>
    <scope>NUCLEOTIDE SEQUENCE</scope>
    <source>
        <strain evidence="3">CGMCC 1.12408</strain>
    </source>
</reference>
<dbReference type="AlphaFoldDB" id="A0A916RXF7"/>
<evidence type="ECO:0000259" key="2">
    <source>
        <dbReference type="Pfam" id="PF26273"/>
    </source>
</evidence>
<evidence type="ECO:0000313" key="3">
    <source>
        <dbReference type="EMBL" id="GGA74990.1"/>
    </source>
</evidence>
<comment type="caution">
    <text evidence="3">The sequence shown here is derived from an EMBL/GenBank/DDBJ whole genome shotgun (WGS) entry which is preliminary data.</text>
</comment>
<protein>
    <recommendedName>
        <fullName evidence="2">Glycine zipper-like domain-containing protein</fullName>
    </recommendedName>
</protein>
<evidence type="ECO:0000313" key="4">
    <source>
        <dbReference type="Proteomes" id="UP000613512"/>
    </source>
</evidence>
<feature type="transmembrane region" description="Helical" evidence="1">
    <location>
        <begin position="98"/>
        <end position="117"/>
    </location>
</feature>
<feature type="transmembrane region" description="Helical" evidence="1">
    <location>
        <begin position="123"/>
        <end position="141"/>
    </location>
</feature>
<keyword evidence="1" id="KW-0812">Transmembrane</keyword>
<gene>
    <name evidence="3" type="ORF">GCM10008025_18350</name>
</gene>
<reference evidence="3" key="2">
    <citation type="submission" date="2020-09" db="EMBL/GenBank/DDBJ databases">
        <authorList>
            <person name="Sun Q."/>
            <person name="Zhou Y."/>
        </authorList>
    </citation>
    <scope>NUCLEOTIDE SEQUENCE</scope>
    <source>
        <strain evidence="3">CGMCC 1.12408</strain>
    </source>
</reference>
<dbReference type="Pfam" id="PF26273">
    <property type="entry name" value="Gly_zipper"/>
    <property type="match status" value="1"/>
</dbReference>